<dbReference type="RefSeq" id="WP_235818719.1">
    <property type="nucleotide sequence ID" value="NZ_JBHEEL010000012.1"/>
</dbReference>
<proteinExistence type="predicted"/>
<comment type="caution">
    <text evidence="2">The sequence shown here is derived from an EMBL/GenBank/DDBJ whole genome shotgun (WGS) entry which is preliminary data.</text>
</comment>
<dbReference type="InterPro" id="IPR013321">
    <property type="entry name" value="Arc_rbn_hlx_hlx"/>
</dbReference>
<name>A0A256FRH0_9HYPH</name>
<dbReference type="SUPFAM" id="SSF47598">
    <property type="entry name" value="Ribbon-helix-helix"/>
    <property type="match status" value="1"/>
</dbReference>
<dbReference type="InterPro" id="IPR010985">
    <property type="entry name" value="Ribbon_hlx_hlx"/>
</dbReference>
<reference evidence="2 3" key="1">
    <citation type="submission" date="2017-07" db="EMBL/GenBank/DDBJ databases">
        <title>Phylogenetic study on the rhizospheric bacterium Ochrobactrum sp. A44.</title>
        <authorList>
            <person name="Krzyzanowska D.M."/>
            <person name="Ossowicki A."/>
            <person name="Rajewska M."/>
            <person name="Maciag T."/>
            <person name="Kaczynski Z."/>
            <person name="Czerwicka M."/>
            <person name="Jafra S."/>
        </authorList>
    </citation>
    <scope>NUCLEOTIDE SEQUENCE [LARGE SCALE GENOMIC DNA]</scope>
    <source>
        <strain evidence="2 3">PR17</strain>
    </source>
</reference>
<dbReference type="GO" id="GO:0006355">
    <property type="term" value="P:regulation of DNA-templated transcription"/>
    <property type="evidence" value="ECO:0007669"/>
    <property type="project" value="InterPro"/>
</dbReference>
<gene>
    <name evidence="2" type="ORF">CEV32_3964</name>
</gene>
<dbReference type="EMBL" id="NNRK01000020">
    <property type="protein sequence ID" value="OYR17306.1"/>
    <property type="molecule type" value="Genomic_DNA"/>
</dbReference>
<feature type="region of interest" description="Disordered" evidence="1">
    <location>
        <begin position="1"/>
        <end position="84"/>
    </location>
</feature>
<evidence type="ECO:0000256" key="1">
    <source>
        <dbReference type="SAM" id="MobiDB-lite"/>
    </source>
</evidence>
<keyword evidence="3" id="KW-1185">Reference proteome</keyword>
<sequence length="142" mass="16305">MAKGKISLSDFPVAERRKRSADMDKLTASSPPISHTHDEDAARIGNESAPATSRQKKQYTPLETTPEQHRASAIETANRREDSRNRLRELRKSRERESKHFVNVSLDYETKRRLEKAAHDNGLKMTVILRDAIDQYLKDNGY</sequence>
<evidence type="ECO:0000313" key="3">
    <source>
        <dbReference type="Proteomes" id="UP000216345"/>
    </source>
</evidence>
<dbReference type="Gene3D" id="1.10.1220.10">
    <property type="entry name" value="Met repressor-like"/>
    <property type="match status" value="1"/>
</dbReference>
<accession>A0A256FRH0</accession>
<feature type="compositionally biased region" description="Basic and acidic residues" evidence="1">
    <location>
        <begin position="66"/>
        <end position="84"/>
    </location>
</feature>
<organism evidence="2 3">
    <name type="scientific">Brucella rhizosphaerae</name>
    <dbReference type="NCBI Taxonomy" id="571254"/>
    <lineage>
        <taxon>Bacteria</taxon>
        <taxon>Pseudomonadati</taxon>
        <taxon>Pseudomonadota</taxon>
        <taxon>Alphaproteobacteria</taxon>
        <taxon>Hyphomicrobiales</taxon>
        <taxon>Brucellaceae</taxon>
        <taxon>Brucella/Ochrobactrum group</taxon>
        <taxon>Brucella</taxon>
    </lineage>
</organism>
<protein>
    <submittedName>
        <fullName evidence="2">Ribbon-helix-helix, copG family protein</fullName>
    </submittedName>
</protein>
<dbReference type="AlphaFoldDB" id="A0A256FRH0"/>
<dbReference type="Proteomes" id="UP000216345">
    <property type="component" value="Unassembled WGS sequence"/>
</dbReference>
<evidence type="ECO:0000313" key="2">
    <source>
        <dbReference type="EMBL" id="OYR17306.1"/>
    </source>
</evidence>